<name>A0A9W9H450_9EURO</name>
<evidence type="ECO:0000313" key="6">
    <source>
        <dbReference type="EMBL" id="KAJ5138295.1"/>
    </source>
</evidence>
<sequence>MSNSTEHSSEYCTLDLCPITEAYVYYVPSLAGNAIFVAIFALLLVAQIVLGIRYRTWAYLAGLFGGLVLEVIGYAGRIQMHYNPFRFDPYLEYLICLTIGPAFISASIYICLGRIVVVYGESISFLRPRTYTIVFIICDLISLLLQAAGGAITSVADADEADLSQAGINIMIAGLASQVASLAIFMALCLAFAWNVHKNKHELNPDPSMVKLRSSMKWKAFIGGLILATITIFIRSVFRVAELKSGFHSALANDEVMFMILEGAMMAIALLCLTILHPGVCFAGHWNTTKWTFRKNARDSEMSMLSLVPEHERTGHSDYASR</sequence>
<evidence type="ECO:0000256" key="2">
    <source>
        <dbReference type="ARBA" id="ARBA00022692"/>
    </source>
</evidence>
<comment type="subcellular location">
    <subcellularLocation>
        <location evidence="1">Membrane</location>
        <topology evidence="1">Multi-pass membrane protein</topology>
    </subcellularLocation>
</comment>
<gene>
    <name evidence="6" type="ORF">N7515_003143</name>
</gene>
<dbReference type="PANTHER" id="PTHR31465:SF9">
    <property type="entry name" value="SPHINGOID LONG-CHAIN BASE TRANSPORTER RSB1"/>
    <property type="match status" value="1"/>
</dbReference>
<organism evidence="6 7">
    <name type="scientific">Penicillium bovifimosum</name>
    <dbReference type="NCBI Taxonomy" id="126998"/>
    <lineage>
        <taxon>Eukaryota</taxon>
        <taxon>Fungi</taxon>
        <taxon>Dikarya</taxon>
        <taxon>Ascomycota</taxon>
        <taxon>Pezizomycotina</taxon>
        <taxon>Eurotiomycetes</taxon>
        <taxon>Eurotiomycetidae</taxon>
        <taxon>Eurotiales</taxon>
        <taxon>Aspergillaceae</taxon>
        <taxon>Penicillium</taxon>
    </lineage>
</organism>
<feature type="transmembrane region" description="Helical" evidence="5">
    <location>
        <begin position="168"/>
        <end position="197"/>
    </location>
</feature>
<dbReference type="GO" id="GO:0005886">
    <property type="term" value="C:plasma membrane"/>
    <property type="evidence" value="ECO:0007669"/>
    <property type="project" value="TreeGrafter"/>
</dbReference>
<feature type="transmembrane region" description="Helical" evidence="5">
    <location>
        <begin position="57"/>
        <end position="78"/>
    </location>
</feature>
<evidence type="ECO:0000256" key="5">
    <source>
        <dbReference type="SAM" id="Phobius"/>
    </source>
</evidence>
<dbReference type="PANTHER" id="PTHR31465">
    <property type="entry name" value="PROTEIN RTA1-RELATED"/>
    <property type="match status" value="1"/>
</dbReference>
<dbReference type="Proteomes" id="UP001149079">
    <property type="component" value="Unassembled WGS sequence"/>
</dbReference>
<evidence type="ECO:0008006" key="8">
    <source>
        <dbReference type="Google" id="ProtNLM"/>
    </source>
</evidence>
<dbReference type="GeneID" id="81403057"/>
<reference evidence="6" key="2">
    <citation type="journal article" date="2023" name="IMA Fungus">
        <title>Comparative genomic study of the Penicillium genus elucidates a diverse pangenome and 15 lateral gene transfer events.</title>
        <authorList>
            <person name="Petersen C."/>
            <person name="Sorensen T."/>
            <person name="Nielsen M.R."/>
            <person name="Sondergaard T.E."/>
            <person name="Sorensen J.L."/>
            <person name="Fitzpatrick D.A."/>
            <person name="Frisvad J.C."/>
            <person name="Nielsen K.L."/>
        </authorList>
    </citation>
    <scope>NUCLEOTIDE SEQUENCE</scope>
    <source>
        <strain evidence="6">IBT 22155</strain>
    </source>
</reference>
<evidence type="ECO:0000256" key="3">
    <source>
        <dbReference type="ARBA" id="ARBA00022989"/>
    </source>
</evidence>
<dbReference type="Pfam" id="PF04479">
    <property type="entry name" value="RTA1"/>
    <property type="match status" value="1"/>
</dbReference>
<keyword evidence="4 5" id="KW-0472">Membrane</keyword>
<dbReference type="InterPro" id="IPR007568">
    <property type="entry name" value="RTA1"/>
</dbReference>
<accession>A0A9W9H450</accession>
<evidence type="ECO:0000256" key="1">
    <source>
        <dbReference type="ARBA" id="ARBA00004141"/>
    </source>
</evidence>
<keyword evidence="3 5" id="KW-1133">Transmembrane helix</keyword>
<dbReference type="EMBL" id="JAPQKL010000003">
    <property type="protein sequence ID" value="KAJ5138295.1"/>
    <property type="molecule type" value="Genomic_DNA"/>
</dbReference>
<comment type="caution">
    <text evidence="6">The sequence shown here is derived from an EMBL/GenBank/DDBJ whole genome shotgun (WGS) entry which is preliminary data.</text>
</comment>
<feature type="transmembrane region" description="Helical" evidence="5">
    <location>
        <begin position="23"/>
        <end position="45"/>
    </location>
</feature>
<feature type="transmembrane region" description="Helical" evidence="5">
    <location>
        <begin position="258"/>
        <end position="286"/>
    </location>
</feature>
<feature type="transmembrane region" description="Helical" evidence="5">
    <location>
        <begin position="218"/>
        <end position="238"/>
    </location>
</feature>
<dbReference type="GO" id="GO:0000324">
    <property type="term" value="C:fungal-type vacuole"/>
    <property type="evidence" value="ECO:0007669"/>
    <property type="project" value="TreeGrafter"/>
</dbReference>
<proteinExistence type="predicted"/>
<evidence type="ECO:0000256" key="4">
    <source>
        <dbReference type="ARBA" id="ARBA00023136"/>
    </source>
</evidence>
<reference evidence="6" key="1">
    <citation type="submission" date="2022-11" db="EMBL/GenBank/DDBJ databases">
        <authorList>
            <person name="Petersen C."/>
        </authorList>
    </citation>
    <scope>NUCLEOTIDE SEQUENCE</scope>
    <source>
        <strain evidence="6">IBT 22155</strain>
    </source>
</reference>
<feature type="transmembrane region" description="Helical" evidence="5">
    <location>
        <begin position="90"/>
        <end position="112"/>
    </location>
</feature>
<keyword evidence="2 5" id="KW-0812">Transmembrane</keyword>
<keyword evidence="7" id="KW-1185">Reference proteome</keyword>
<dbReference type="AlphaFoldDB" id="A0A9W9H450"/>
<evidence type="ECO:0000313" key="7">
    <source>
        <dbReference type="Proteomes" id="UP001149079"/>
    </source>
</evidence>
<feature type="transmembrane region" description="Helical" evidence="5">
    <location>
        <begin position="133"/>
        <end position="156"/>
    </location>
</feature>
<dbReference type="RefSeq" id="XP_056522944.1">
    <property type="nucleotide sequence ID" value="XM_056663887.1"/>
</dbReference>
<dbReference type="OrthoDB" id="4521223at2759"/>
<protein>
    <recommendedName>
        <fullName evidence="8">RTA1 domain protein</fullName>
    </recommendedName>
</protein>